<evidence type="ECO:0000313" key="2">
    <source>
        <dbReference type="Proteomes" id="UP001151760"/>
    </source>
</evidence>
<dbReference type="EMBL" id="BQNB010012431">
    <property type="protein sequence ID" value="GJT03487.1"/>
    <property type="molecule type" value="Genomic_DNA"/>
</dbReference>
<dbReference type="InterPro" id="IPR006912">
    <property type="entry name" value="Harbinger_derived_prot"/>
</dbReference>
<dbReference type="PANTHER" id="PTHR47150:SF4">
    <property type="entry name" value="HARBINGER TRANSPOSASE-DERIVED PROTEIN-RELATED"/>
    <property type="match status" value="1"/>
</dbReference>
<comment type="caution">
    <text evidence="1">The sequence shown here is derived from an EMBL/GenBank/DDBJ whole genome shotgun (WGS) entry which is preliminary data.</text>
</comment>
<proteinExistence type="predicted"/>
<protein>
    <submittedName>
        <fullName evidence="1">ALP1-like protein</fullName>
    </submittedName>
</protein>
<reference evidence="1" key="1">
    <citation type="journal article" date="2022" name="Int. J. Mol. Sci.">
        <title>Draft Genome of Tanacetum Coccineum: Genomic Comparison of Closely Related Tanacetum-Family Plants.</title>
        <authorList>
            <person name="Yamashiro T."/>
            <person name="Shiraishi A."/>
            <person name="Nakayama K."/>
            <person name="Satake H."/>
        </authorList>
    </citation>
    <scope>NUCLEOTIDE SEQUENCE</scope>
</reference>
<dbReference type="Proteomes" id="UP001151760">
    <property type="component" value="Unassembled WGS sequence"/>
</dbReference>
<evidence type="ECO:0000313" key="1">
    <source>
        <dbReference type="EMBL" id="GJT03487.1"/>
    </source>
</evidence>
<name>A0ABQ5APD0_9ASTR</name>
<reference evidence="1" key="2">
    <citation type="submission" date="2022-01" db="EMBL/GenBank/DDBJ databases">
        <authorList>
            <person name="Yamashiro T."/>
            <person name="Shiraishi A."/>
            <person name="Satake H."/>
            <person name="Nakayama K."/>
        </authorList>
    </citation>
    <scope>NUCLEOTIDE SEQUENCE</scope>
</reference>
<sequence length="151" mass="17374">MGATTARDNLVHFCNVVMELYGREYLRQPTYTDMEKLYAHHEQKHGFPGMIGSIDCTNFPWEKCHHAFKAQFSRGDHGSDPFIFLEAIASQDLWIWHAFFGVSGMNNDVNVLQQSPIFNDLKIGKAPDVSFVANDVTYKREYYLTDGIYPE</sequence>
<organism evidence="1 2">
    <name type="scientific">Tanacetum coccineum</name>
    <dbReference type="NCBI Taxonomy" id="301880"/>
    <lineage>
        <taxon>Eukaryota</taxon>
        <taxon>Viridiplantae</taxon>
        <taxon>Streptophyta</taxon>
        <taxon>Embryophyta</taxon>
        <taxon>Tracheophyta</taxon>
        <taxon>Spermatophyta</taxon>
        <taxon>Magnoliopsida</taxon>
        <taxon>eudicotyledons</taxon>
        <taxon>Gunneridae</taxon>
        <taxon>Pentapetalae</taxon>
        <taxon>asterids</taxon>
        <taxon>campanulids</taxon>
        <taxon>Asterales</taxon>
        <taxon>Asteraceae</taxon>
        <taxon>Asteroideae</taxon>
        <taxon>Anthemideae</taxon>
        <taxon>Anthemidinae</taxon>
        <taxon>Tanacetum</taxon>
    </lineage>
</organism>
<accession>A0ABQ5APD0</accession>
<dbReference type="Pfam" id="PF04827">
    <property type="entry name" value="Plant_tran"/>
    <property type="match status" value="1"/>
</dbReference>
<dbReference type="PANTHER" id="PTHR47150">
    <property type="entry name" value="OS12G0169200 PROTEIN"/>
    <property type="match status" value="1"/>
</dbReference>
<gene>
    <name evidence="1" type="ORF">Tco_0824656</name>
</gene>
<keyword evidence="2" id="KW-1185">Reference proteome</keyword>